<protein>
    <submittedName>
        <fullName evidence="3">Uncharacterized protein DUF1707</fullName>
    </submittedName>
</protein>
<dbReference type="InterPro" id="IPR012551">
    <property type="entry name" value="DUF1707_SHOCT-like"/>
</dbReference>
<dbReference type="EMBL" id="PVZC01000003">
    <property type="protein sequence ID" value="PRX99999.1"/>
    <property type="molecule type" value="Genomic_DNA"/>
</dbReference>
<proteinExistence type="predicted"/>
<feature type="transmembrane region" description="Helical" evidence="1">
    <location>
        <begin position="124"/>
        <end position="145"/>
    </location>
</feature>
<keyword evidence="1" id="KW-0472">Membrane</keyword>
<evidence type="ECO:0000259" key="2">
    <source>
        <dbReference type="Pfam" id="PF08044"/>
    </source>
</evidence>
<keyword evidence="1" id="KW-0812">Transmembrane</keyword>
<dbReference type="Pfam" id="PF08044">
    <property type="entry name" value="DUF1707"/>
    <property type="match status" value="1"/>
</dbReference>
<evidence type="ECO:0000313" key="3">
    <source>
        <dbReference type="EMBL" id="PRX99999.1"/>
    </source>
</evidence>
<dbReference type="RefSeq" id="WP_106245159.1">
    <property type="nucleotide sequence ID" value="NZ_PVZC01000003.1"/>
</dbReference>
<accession>A0A2T0Q847</accession>
<dbReference type="AlphaFoldDB" id="A0A2T0Q847"/>
<comment type="caution">
    <text evidence="3">The sequence shown here is derived from an EMBL/GenBank/DDBJ whole genome shotgun (WGS) entry which is preliminary data.</text>
</comment>
<gene>
    <name evidence="3" type="ORF">CLV72_103610</name>
</gene>
<keyword evidence="1" id="KW-1133">Transmembrane helix</keyword>
<dbReference type="Proteomes" id="UP000237846">
    <property type="component" value="Unassembled WGS sequence"/>
</dbReference>
<organism evidence="3 4">
    <name type="scientific">Allonocardiopsis opalescens</name>
    <dbReference type="NCBI Taxonomy" id="1144618"/>
    <lineage>
        <taxon>Bacteria</taxon>
        <taxon>Bacillati</taxon>
        <taxon>Actinomycetota</taxon>
        <taxon>Actinomycetes</taxon>
        <taxon>Streptosporangiales</taxon>
        <taxon>Allonocardiopsis</taxon>
    </lineage>
</organism>
<name>A0A2T0Q847_9ACTN</name>
<evidence type="ECO:0000313" key="4">
    <source>
        <dbReference type="Proteomes" id="UP000237846"/>
    </source>
</evidence>
<dbReference type="OrthoDB" id="3748531at2"/>
<feature type="domain" description="DUF1707" evidence="2">
    <location>
        <begin position="7"/>
        <end position="59"/>
    </location>
</feature>
<dbReference type="PANTHER" id="PTHR40763">
    <property type="entry name" value="MEMBRANE PROTEIN-RELATED"/>
    <property type="match status" value="1"/>
</dbReference>
<sequence>MDPSAGTRASDRDRDRVAQALRGHYEQGRLDYQEFDERVQQAFTAKTLGELRELTLDLPEEDLRQYRLPVPAEQRGRAVTGLWGDSWQSTALRTAWFMWGGVSALNLVIWGIISASTGGFLYPWWLWVAGPWGVVMLVVTVAVIGTRKDEHNL</sequence>
<dbReference type="PANTHER" id="PTHR40763:SF4">
    <property type="entry name" value="DUF1707 DOMAIN-CONTAINING PROTEIN"/>
    <property type="match status" value="1"/>
</dbReference>
<reference evidence="3 4" key="1">
    <citation type="submission" date="2018-03" db="EMBL/GenBank/DDBJ databases">
        <title>Genomic Encyclopedia of Archaeal and Bacterial Type Strains, Phase II (KMG-II): from individual species to whole genera.</title>
        <authorList>
            <person name="Goeker M."/>
        </authorList>
    </citation>
    <scope>NUCLEOTIDE SEQUENCE [LARGE SCALE GENOMIC DNA]</scope>
    <source>
        <strain evidence="3 4">DSM 45601</strain>
    </source>
</reference>
<feature type="transmembrane region" description="Helical" evidence="1">
    <location>
        <begin position="96"/>
        <end position="118"/>
    </location>
</feature>
<keyword evidence="4" id="KW-1185">Reference proteome</keyword>
<evidence type="ECO:0000256" key="1">
    <source>
        <dbReference type="SAM" id="Phobius"/>
    </source>
</evidence>